<feature type="non-terminal residue" evidence="1">
    <location>
        <position position="1"/>
    </location>
</feature>
<organism evidence="1">
    <name type="scientific">Pararge aegeria</name>
    <name type="common">speckled wood butterfly</name>
    <dbReference type="NCBI Taxonomy" id="116150"/>
    <lineage>
        <taxon>Eukaryota</taxon>
        <taxon>Metazoa</taxon>
        <taxon>Ecdysozoa</taxon>
        <taxon>Arthropoda</taxon>
        <taxon>Hexapoda</taxon>
        <taxon>Insecta</taxon>
        <taxon>Pterygota</taxon>
        <taxon>Neoptera</taxon>
        <taxon>Endopterygota</taxon>
        <taxon>Lepidoptera</taxon>
        <taxon>Glossata</taxon>
        <taxon>Ditrysia</taxon>
        <taxon>Papilionoidea</taxon>
        <taxon>Nymphalidae</taxon>
        <taxon>Satyrinae</taxon>
        <taxon>Satyrini</taxon>
        <taxon>Parargina</taxon>
        <taxon>Pararge</taxon>
    </lineage>
</organism>
<reference evidence="1" key="1">
    <citation type="journal article" date="2013" name="BMC Genomics">
        <title>Unscrambling butterfly oogenesis.</title>
        <authorList>
            <person name="Carter J.M."/>
            <person name="Baker S.C."/>
            <person name="Pink R."/>
            <person name="Carter D.R."/>
            <person name="Collins A."/>
            <person name="Tomlin J."/>
            <person name="Gibbs M."/>
            <person name="Breuker C.J."/>
        </authorList>
    </citation>
    <scope>NUCLEOTIDE SEQUENCE</scope>
    <source>
        <tissue evidence="1">Ovary</tissue>
    </source>
</reference>
<name>S4PK23_9NEOP</name>
<dbReference type="AlphaFoldDB" id="S4PK23"/>
<dbReference type="EMBL" id="GAIX01001216">
    <property type="protein sequence ID" value="JAA91344.1"/>
    <property type="molecule type" value="Transcribed_RNA"/>
</dbReference>
<proteinExistence type="predicted"/>
<reference evidence="1" key="2">
    <citation type="submission" date="2013-05" db="EMBL/GenBank/DDBJ databases">
        <authorList>
            <person name="Carter J.-M."/>
            <person name="Baker S.C."/>
            <person name="Pink R."/>
            <person name="Carter D.R.F."/>
            <person name="Collins A."/>
            <person name="Tomlin J."/>
            <person name="Gibbs M."/>
            <person name="Breuker C.J."/>
        </authorList>
    </citation>
    <scope>NUCLEOTIDE SEQUENCE</scope>
    <source>
        <tissue evidence="1">Ovary</tissue>
    </source>
</reference>
<feature type="non-terminal residue" evidence="1">
    <location>
        <position position="72"/>
    </location>
</feature>
<evidence type="ECO:0000313" key="1">
    <source>
        <dbReference type="EMBL" id="JAA91344.1"/>
    </source>
</evidence>
<sequence length="72" mass="8408">APRRYSPRQLPCLLKDWRAQVRAATHRETTTVMTTMTAFQLTRVTTSQSFTVTAKRLMKQITIRPRKTSKEK</sequence>
<accession>S4PK23</accession>
<protein>
    <submittedName>
        <fullName evidence="1">Uncharacterized protein</fullName>
    </submittedName>
</protein>